<dbReference type="Gene3D" id="1.20.1280.50">
    <property type="match status" value="1"/>
</dbReference>
<dbReference type="InterPro" id="IPR001810">
    <property type="entry name" value="F-box_dom"/>
</dbReference>
<name>A0A168PIH5_ABSGL</name>
<accession>A0A168PIH5</accession>
<gene>
    <name evidence="2" type="primary">ABSGL_08248.1 scaffold 9741</name>
</gene>
<dbReference type="AlphaFoldDB" id="A0A168PIH5"/>
<feature type="domain" description="F-box" evidence="1">
    <location>
        <begin position="6"/>
        <end position="55"/>
    </location>
</feature>
<evidence type="ECO:0000313" key="3">
    <source>
        <dbReference type="Proteomes" id="UP000078561"/>
    </source>
</evidence>
<dbReference type="InterPro" id="IPR036047">
    <property type="entry name" value="F-box-like_dom_sf"/>
</dbReference>
<sequence>MEPIDMSQTPCLPLELIQLILSCLTPRHLLDASQVCHSWSTIAQRHLHRHVYIHSNRQLDRWIAALNSSPPSQRRLVRTVTIHPQVHLNLTDGQLVDLCPWVESFDIGPVQACDLNTMLGKRQSIHPVSWRFLRRLSGYHSHPSIISQHQPRLTHLMCSFDDLQHGGFFHHLVDLDVSFGFMAVDVATVLEKVHELTPVLQSFKIHAHSLTHSPLNDMKKPSPLRTLTSLAFYGLASLDPGCYGYLLHKYPNVTSLHLGFAFDEFYIPMDRPPQRLMDLIAHYTYLDRLAVYFQGANEHVKQLWPREALARWIPTSGVRHLDVVYERQTHEQDMLGLAPMELPLLTLALNVYNPQSIVDALGWRQSLETLCLKGYPGFNLDMACLPPQLRVLDLTFATVTTCHGMPNLQQLRLTSSKVVGEQWVMPLKVLCLKDVVVESSHTCWDVSSGLEKVKIDQVSLGAHPIHWLKIHEKTADRDTWYNAHGKSDDDPHHGMASLELRCRFVEDVLFS</sequence>
<reference evidence="2" key="1">
    <citation type="submission" date="2016-04" db="EMBL/GenBank/DDBJ databases">
        <authorList>
            <person name="Evans L.H."/>
            <person name="Alamgir A."/>
            <person name="Owens N."/>
            <person name="Weber N.D."/>
            <person name="Virtaneva K."/>
            <person name="Barbian K."/>
            <person name="Babar A."/>
            <person name="Rosenke K."/>
        </authorList>
    </citation>
    <scope>NUCLEOTIDE SEQUENCE [LARGE SCALE GENOMIC DNA]</scope>
    <source>
        <strain evidence="2">CBS 101.48</strain>
    </source>
</reference>
<protein>
    <recommendedName>
        <fullName evidence="1">F-box domain-containing protein</fullName>
    </recommendedName>
</protein>
<dbReference type="OrthoDB" id="2257321at2759"/>
<evidence type="ECO:0000259" key="1">
    <source>
        <dbReference type="PROSITE" id="PS50181"/>
    </source>
</evidence>
<dbReference type="SUPFAM" id="SSF81383">
    <property type="entry name" value="F-box domain"/>
    <property type="match status" value="1"/>
</dbReference>
<dbReference type="Pfam" id="PF12937">
    <property type="entry name" value="F-box-like"/>
    <property type="match status" value="1"/>
</dbReference>
<dbReference type="SMART" id="SM00256">
    <property type="entry name" value="FBOX"/>
    <property type="match status" value="1"/>
</dbReference>
<dbReference type="SUPFAM" id="SSF52047">
    <property type="entry name" value="RNI-like"/>
    <property type="match status" value="1"/>
</dbReference>
<dbReference type="InParanoid" id="A0A168PIH5"/>
<dbReference type="CDD" id="cd09917">
    <property type="entry name" value="F-box_SF"/>
    <property type="match status" value="1"/>
</dbReference>
<dbReference type="EMBL" id="LT553855">
    <property type="protein sequence ID" value="SAM02455.1"/>
    <property type="molecule type" value="Genomic_DNA"/>
</dbReference>
<evidence type="ECO:0000313" key="2">
    <source>
        <dbReference type="EMBL" id="SAM02455.1"/>
    </source>
</evidence>
<organism evidence="2">
    <name type="scientific">Absidia glauca</name>
    <name type="common">Pin mould</name>
    <dbReference type="NCBI Taxonomy" id="4829"/>
    <lineage>
        <taxon>Eukaryota</taxon>
        <taxon>Fungi</taxon>
        <taxon>Fungi incertae sedis</taxon>
        <taxon>Mucoromycota</taxon>
        <taxon>Mucoromycotina</taxon>
        <taxon>Mucoromycetes</taxon>
        <taxon>Mucorales</taxon>
        <taxon>Cunninghamellaceae</taxon>
        <taxon>Absidia</taxon>
    </lineage>
</organism>
<dbReference type="Proteomes" id="UP000078561">
    <property type="component" value="Unassembled WGS sequence"/>
</dbReference>
<keyword evidence="3" id="KW-1185">Reference proteome</keyword>
<proteinExistence type="predicted"/>
<dbReference type="PROSITE" id="PS50181">
    <property type="entry name" value="FBOX"/>
    <property type="match status" value="1"/>
</dbReference>